<dbReference type="AlphaFoldDB" id="A0A0E0NY53"/>
<evidence type="ECO:0000256" key="1">
    <source>
        <dbReference type="SAM" id="SignalP"/>
    </source>
</evidence>
<accession>A0A0E0NY53</accession>
<proteinExistence type="predicted"/>
<dbReference type="OMA" id="TMLFHGR"/>
<reference evidence="3" key="1">
    <citation type="submission" date="2013-06" db="EMBL/GenBank/DDBJ databases">
        <authorList>
            <person name="Zhao Q."/>
        </authorList>
    </citation>
    <scope>NUCLEOTIDE SEQUENCE</scope>
    <source>
        <strain evidence="3">cv. W1943</strain>
    </source>
</reference>
<evidence type="ECO:0000313" key="3">
    <source>
        <dbReference type="Proteomes" id="UP000008022"/>
    </source>
</evidence>
<name>A0A0E0NY53_ORYRU</name>
<dbReference type="Gramene" id="ORUFI03G26640.1">
    <property type="protein sequence ID" value="ORUFI03G26640.1"/>
    <property type="gene ID" value="ORUFI03G26640"/>
</dbReference>
<feature type="chain" id="PRO_5002369295" evidence="1">
    <location>
        <begin position="32"/>
        <end position="92"/>
    </location>
</feature>
<reference evidence="2" key="2">
    <citation type="submission" date="2015-06" db="UniProtKB">
        <authorList>
            <consortium name="EnsemblPlants"/>
        </authorList>
    </citation>
    <scope>IDENTIFICATION</scope>
</reference>
<dbReference type="EnsemblPlants" id="ORUFI03G26640.1">
    <property type="protein sequence ID" value="ORUFI03G26640.1"/>
    <property type="gene ID" value="ORUFI03G26640"/>
</dbReference>
<dbReference type="eggNOG" id="ENOG502R5S9">
    <property type="taxonomic scope" value="Eukaryota"/>
</dbReference>
<dbReference type="Proteomes" id="UP000008022">
    <property type="component" value="Unassembled WGS sequence"/>
</dbReference>
<dbReference type="HOGENOM" id="CLU_2403756_0_0_1"/>
<sequence length="92" mass="9222">MAAKIQLLTTATCCLVAVLLAAGWMVAAADARRLLDDVEYTAGGTAMPPAPVMAPAAEPGMDVHGGRVLAEGRGLLAGGLRLAGRLLLGLGL</sequence>
<evidence type="ECO:0000313" key="2">
    <source>
        <dbReference type="EnsemblPlants" id="ORUFI03G26640.1"/>
    </source>
</evidence>
<protein>
    <submittedName>
        <fullName evidence="2">Uncharacterized protein</fullName>
    </submittedName>
</protein>
<feature type="signal peptide" evidence="1">
    <location>
        <begin position="1"/>
        <end position="31"/>
    </location>
</feature>
<keyword evidence="1" id="KW-0732">Signal</keyword>
<organism evidence="2 3">
    <name type="scientific">Oryza rufipogon</name>
    <name type="common">Brownbeard rice</name>
    <name type="synonym">Asian wild rice</name>
    <dbReference type="NCBI Taxonomy" id="4529"/>
    <lineage>
        <taxon>Eukaryota</taxon>
        <taxon>Viridiplantae</taxon>
        <taxon>Streptophyta</taxon>
        <taxon>Embryophyta</taxon>
        <taxon>Tracheophyta</taxon>
        <taxon>Spermatophyta</taxon>
        <taxon>Magnoliopsida</taxon>
        <taxon>Liliopsida</taxon>
        <taxon>Poales</taxon>
        <taxon>Poaceae</taxon>
        <taxon>BOP clade</taxon>
        <taxon>Oryzoideae</taxon>
        <taxon>Oryzeae</taxon>
        <taxon>Oryzinae</taxon>
        <taxon>Oryza</taxon>
    </lineage>
</organism>
<keyword evidence="3" id="KW-1185">Reference proteome</keyword>